<dbReference type="Pfam" id="PF03472">
    <property type="entry name" value="Autoind_bind"/>
    <property type="match status" value="1"/>
</dbReference>
<dbReference type="GO" id="GO:0006355">
    <property type="term" value="P:regulation of DNA-templated transcription"/>
    <property type="evidence" value="ECO:0007669"/>
    <property type="project" value="InterPro"/>
</dbReference>
<evidence type="ECO:0000256" key="2">
    <source>
        <dbReference type="ARBA" id="ARBA00023125"/>
    </source>
</evidence>
<reference evidence="5" key="1">
    <citation type="submission" date="2016-10" db="EMBL/GenBank/DDBJ databases">
        <title>Sequence of Gallionella enrichment culture.</title>
        <authorList>
            <person name="Poehlein A."/>
            <person name="Muehling M."/>
            <person name="Daniel R."/>
        </authorList>
    </citation>
    <scope>NUCLEOTIDE SEQUENCE</scope>
</reference>
<evidence type="ECO:0000256" key="3">
    <source>
        <dbReference type="ARBA" id="ARBA00023163"/>
    </source>
</evidence>
<name>A0A1J5RPY9_9ZZZZ</name>
<dbReference type="EMBL" id="MLJW01000195">
    <property type="protein sequence ID" value="OIQ94023.1"/>
    <property type="molecule type" value="Genomic_DNA"/>
</dbReference>
<dbReference type="InterPro" id="IPR036693">
    <property type="entry name" value="TF_LuxR_autoind-bd_dom_sf"/>
</dbReference>
<feature type="domain" description="HTH luxR-type" evidence="4">
    <location>
        <begin position="218"/>
        <end position="283"/>
    </location>
</feature>
<dbReference type="SUPFAM" id="SSF75516">
    <property type="entry name" value="Pheromone-binding domain of LuxR-like quorum-sensing transcription factors"/>
    <property type="match status" value="1"/>
</dbReference>
<dbReference type="Gene3D" id="1.10.10.10">
    <property type="entry name" value="Winged helix-like DNA-binding domain superfamily/Winged helix DNA-binding domain"/>
    <property type="match status" value="1"/>
</dbReference>
<keyword evidence="1" id="KW-0805">Transcription regulation</keyword>
<evidence type="ECO:0000259" key="4">
    <source>
        <dbReference type="PROSITE" id="PS50043"/>
    </source>
</evidence>
<dbReference type="PANTHER" id="PTHR44688">
    <property type="entry name" value="DNA-BINDING TRANSCRIPTIONAL ACTIVATOR DEVR_DOSR"/>
    <property type="match status" value="1"/>
</dbReference>
<dbReference type="Pfam" id="PF00196">
    <property type="entry name" value="GerE"/>
    <property type="match status" value="1"/>
</dbReference>
<dbReference type="InterPro" id="IPR016032">
    <property type="entry name" value="Sig_transdc_resp-reg_C-effctor"/>
</dbReference>
<dbReference type="SUPFAM" id="SSF46894">
    <property type="entry name" value="C-terminal effector domain of the bipartite response regulators"/>
    <property type="match status" value="1"/>
</dbReference>
<dbReference type="Gene3D" id="3.30.450.80">
    <property type="entry name" value="Transcription factor LuxR-like, autoinducer-binding domain"/>
    <property type="match status" value="1"/>
</dbReference>
<dbReference type="InterPro" id="IPR000792">
    <property type="entry name" value="Tscrpt_reg_LuxR_C"/>
</dbReference>
<dbReference type="GO" id="GO:0003677">
    <property type="term" value="F:DNA binding"/>
    <property type="evidence" value="ECO:0007669"/>
    <property type="project" value="UniProtKB-KW"/>
</dbReference>
<accession>A0A1J5RPY9</accession>
<evidence type="ECO:0000256" key="1">
    <source>
        <dbReference type="ARBA" id="ARBA00023015"/>
    </source>
</evidence>
<dbReference type="SMART" id="SM00421">
    <property type="entry name" value="HTH_LUXR"/>
    <property type="match status" value="1"/>
</dbReference>
<dbReference type="PRINTS" id="PR00038">
    <property type="entry name" value="HTHLUXR"/>
</dbReference>
<protein>
    <submittedName>
        <fullName evidence="5">Regulatory protein SdiA</fullName>
    </submittedName>
</protein>
<dbReference type="AlphaFoldDB" id="A0A1J5RPY9"/>
<proteinExistence type="predicted"/>
<dbReference type="InterPro" id="IPR036388">
    <property type="entry name" value="WH-like_DNA-bd_sf"/>
</dbReference>
<keyword evidence="3" id="KW-0804">Transcription</keyword>
<dbReference type="PANTHER" id="PTHR44688:SF16">
    <property type="entry name" value="DNA-BINDING TRANSCRIPTIONAL ACTIVATOR DEVR_DOSR"/>
    <property type="match status" value="1"/>
</dbReference>
<dbReference type="CDD" id="cd06170">
    <property type="entry name" value="LuxR_C_like"/>
    <property type="match status" value="1"/>
</dbReference>
<dbReference type="PROSITE" id="PS50043">
    <property type="entry name" value="HTH_LUXR_2"/>
    <property type="match status" value="1"/>
</dbReference>
<sequence>MSANDIGASKYAWATRSLATKAGYKAAADFFTAQRRWLLIAGRHPYKKTMKGWQEYQLHALQTITYDVQLFEVVVSIVQSLGFDHCSYGLRMPLPVSRPKVVLLTNYPRAWEERYKEKGYVAVDPTVRHGTRSLQPVVWSDAFFASNRDLWEEARSFGLCVGWAQSSRDVNSTMGMLSVSRSGEPISEIELRDKEIKLAWLTQMVHLGMSRILTAKLMPEAKTQLTDREIEVLRWTADGKTASEIADILNISERTANFHIGNAITKLNAPNKTAAVIRAGMLGMLG</sequence>
<keyword evidence="2" id="KW-0238">DNA-binding</keyword>
<organism evidence="5">
    <name type="scientific">mine drainage metagenome</name>
    <dbReference type="NCBI Taxonomy" id="410659"/>
    <lineage>
        <taxon>unclassified sequences</taxon>
        <taxon>metagenomes</taxon>
        <taxon>ecological metagenomes</taxon>
    </lineage>
</organism>
<dbReference type="InterPro" id="IPR005143">
    <property type="entry name" value="TF_LuxR_autoind-bd_dom"/>
</dbReference>
<gene>
    <name evidence="5" type="primary">sdiA</name>
    <name evidence="5" type="ORF">GALL_240290</name>
</gene>
<evidence type="ECO:0000313" key="5">
    <source>
        <dbReference type="EMBL" id="OIQ94023.1"/>
    </source>
</evidence>
<comment type="caution">
    <text evidence="5">The sequence shown here is derived from an EMBL/GenBank/DDBJ whole genome shotgun (WGS) entry which is preliminary data.</text>
</comment>